<dbReference type="OrthoDB" id="9786703at2"/>
<name>A0A1G7PVT9_9BACL</name>
<proteinExistence type="inferred from homology"/>
<gene>
    <name evidence="7" type="ORF">SAMN04488542_1209</name>
</gene>
<dbReference type="GO" id="GO:0016491">
    <property type="term" value="F:oxidoreductase activity"/>
    <property type="evidence" value="ECO:0007669"/>
    <property type="project" value="UniProtKB-KW"/>
</dbReference>
<evidence type="ECO:0000259" key="6">
    <source>
        <dbReference type="Pfam" id="PF14833"/>
    </source>
</evidence>
<organism evidence="7 8">
    <name type="scientific">Fontibacillus panacisegetis</name>
    <dbReference type="NCBI Taxonomy" id="670482"/>
    <lineage>
        <taxon>Bacteria</taxon>
        <taxon>Bacillati</taxon>
        <taxon>Bacillota</taxon>
        <taxon>Bacilli</taxon>
        <taxon>Bacillales</taxon>
        <taxon>Paenibacillaceae</taxon>
        <taxon>Fontibacillus</taxon>
    </lineage>
</organism>
<dbReference type="PANTHER" id="PTHR43060">
    <property type="entry name" value="3-HYDROXYISOBUTYRATE DEHYDROGENASE-LIKE 1, MITOCHONDRIAL-RELATED"/>
    <property type="match status" value="1"/>
</dbReference>
<feature type="domain" description="6-phosphogluconate dehydrogenase NADP-binding" evidence="5">
    <location>
        <begin position="3"/>
        <end position="162"/>
    </location>
</feature>
<feature type="domain" description="3-hydroxyisobutyrate dehydrogenase-like NAD-binding" evidence="6">
    <location>
        <begin position="165"/>
        <end position="285"/>
    </location>
</feature>
<dbReference type="Gene3D" id="3.40.50.720">
    <property type="entry name" value="NAD(P)-binding Rossmann-like Domain"/>
    <property type="match status" value="1"/>
</dbReference>
<dbReference type="InterPro" id="IPR013328">
    <property type="entry name" value="6PGD_dom2"/>
</dbReference>
<dbReference type="EMBL" id="FNBG01000020">
    <property type="protein sequence ID" value="SDF90427.1"/>
    <property type="molecule type" value="Genomic_DNA"/>
</dbReference>
<evidence type="ECO:0000313" key="8">
    <source>
        <dbReference type="Proteomes" id="UP000198972"/>
    </source>
</evidence>
<dbReference type="Pfam" id="PF03446">
    <property type="entry name" value="NAD_binding_2"/>
    <property type="match status" value="1"/>
</dbReference>
<reference evidence="7 8" key="1">
    <citation type="submission" date="2016-10" db="EMBL/GenBank/DDBJ databases">
        <authorList>
            <person name="de Groot N.N."/>
        </authorList>
    </citation>
    <scope>NUCLEOTIDE SEQUENCE [LARGE SCALE GENOMIC DNA]</scope>
    <source>
        <strain evidence="7 8">DSM 28129</strain>
    </source>
</reference>
<dbReference type="GO" id="GO:0050661">
    <property type="term" value="F:NADP binding"/>
    <property type="evidence" value="ECO:0007669"/>
    <property type="project" value="InterPro"/>
</dbReference>
<evidence type="ECO:0000256" key="2">
    <source>
        <dbReference type="ARBA" id="ARBA00023002"/>
    </source>
</evidence>
<evidence type="ECO:0000256" key="1">
    <source>
        <dbReference type="ARBA" id="ARBA00009080"/>
    </source>
</evidence>
<dbReference type="RefSeq" id="WP_091232762.1">
    <property type="nucleotide sequence ID" value="NZ_FNBG01000020.1"/>
</dbReference>
<dbReference type="InterPro" id="IPR006115">
    <property type="entry name" value="6PGDH_NADP-bd"/>
</dbReference>
<evidence type="ECO:0000256" key="3">
    <source>
        <dbReference type="ARBA" id="ARBA00023027"/>
    </source>
</evidence>
<dbReference type="STRING" id="670482.SAMN04488542_1209"/>
<evidence type="ECO:0000259" key="5">
    <source>
        <dbReference type="Pfam" id="PF03446"/>
    </source>
</evidence>
<comment type="similarity">
    <text evidence="1">Belongs to the HIBADH-related family.</text>
</comment>
<feature type="active site" evidence="4">
    <location>
        <position position="171"/>
    </location>
</feature>
<accession>A0A1G7PVT9</accession>
<dbReference type="GO" id="GO:0051287">
    <property type="term" value="F:NAD binding"/>
    <property type="evidence" value="ECO:0007669"/>
    <property type="project" value="InterPro"/>
</dbReference>
<evidence type="ECO:0000256" key="4">
    <source>
        <dbReference type="PIRSR" id="PIRSR000103-1"/>
    </source>
</evidence>
<protein>
    <submittedName>
        <fullName evidence="7">Tartronate semialdehyde reductase</fullName>
    </submittedName>
</protein>
<sequence length="301" mass="30989">MKKIGFAGLGTMGAPMASNLLKQGYEVTVYNRTAAKCQPLAAQGAVIAATPRKATEGADTVITMVSDDNSIKAVYEGSDGVLAGLSAAKTVIDCSTISPSLVKQLAEQVTAHGASFLDAPVTGSSPAAIDGTLVFMVGGSAEVLSKQQDIFECLGKKILHMGPNGSGSVAKLAHNTIVGINNLALAEGFAIAAKSGLPADTFLELVQLGSAGSKTADLKGNKIINHDFTNQFSLALMLKDLKLASSLTDGAAIPSPMLNLAKSLFQAGQSEGYGDEDLSAVVKLYEAWIGQRIGEQSSIQD</sequence>
<dbReference type="PANTHER" id="PTHR43060:SF15">
    <property type="entry name" value="3-HYDROXYISOBUTYRATE DEHYDROGENASE-LIKE 1, MITOCHONDRIAL-RELATED"/>
    <property type="match status" value="1"/>
</dbReference>
<keyword evidence="3" id="KW-0520">NAD</keyword>
<dbReference type="InterPro" id="IPR036291">
    <property type="entry name" value="NAD(P)-bd_dom_sf"/>
</dbReference>
<dbReference type="PIRSF" id="PIRSF000103">
    <property type="entry name" value="HIBADH"/>
    <property type="match status" value="1"/>
</dbReference>
<dbReference type="Pfam" id="PF14833">
    <property type="entry name" value="NAD_binding_11"/>
    <property type="match status" value="1"/>
</dbReference>
<dbReference type="Proteomes" id="UP000198972">
    <property type="component" value="Unassembled WGS sequence"/>
</dbReference>
<keyword evidence="2" id="KW-0560">Oxidoreductase</keyword>
<dbReference type="Gene3D" id="1.10.1040.10">
    <property type="entry name" value="N-(1-d-carboxylethyl)-l-norvaline Dehydrogenase, domain 2"/>
    <property type="match status" value="1"/>
</dbReference>
<evidence type="ECO:0000313" key="7">
    <source>
        <dbReference type="EMBL" id="SDF90427.1"/>
    </source>
</evidence>
<dbReference type="InterPro" id="IPR015815">
    <property type="entry name" value="HIBADH-related"/>
</dbReference>
<keyword evidence="8" id="KW-1185">Reference proteome</keyword>
<dbReference type="SUPFAM" id="SSF51735">
    <property type="entry name" value="NAD(P)-binding Rossmann-fold domains"/>
    <property type="match status" value="1"/>
</dbReference>
<dbReference type="SUPFAM" id="SSF48179">
    <property type="entry name" value="6-phosphogluconate dehydrogenase C-terminal domain-like"/>
    <property type="match status" value="1"/>
</dbReference>
<dbReference type="AlphaFoldDB" id="A0A1G7PVT9"/>
<dbReference type="InterPro" id="IPR008927">
    <property type="entry name" value="6-PGluconate_DH-like_C_sf"/>
</dbReference>
<dbReference type="InterPro" id="IPR029154">
    <property type="entry name" value="HIBADH-like_NADP-bd"/>
</dbReference>